<dbReference type="EMBL" id="JACHMN010000002">
    <property type="protein sequence ID" value="MBB5868980.1"/>
    <property type="molecule type" value="Genomic_DNA"/>
</dbReference>
<sequence>MDPIFVAVVAAAGRLIAQSVGRLPRRRRGSGDRNDADLAVLLRCSSTLPTGTVVQRASPDGSCLTLIIGGGHGREAR</sequence>
<organism evidence="1 2">
    <name type="scientific">Allocatelliglobosispora scoriae</name>
    <dbReference type="NCBI Taxonomy" id="643052"/>
    <lineage>
        <taxon>Bacteria</taxon>
        <taxon>Bacillati</taxon>
        <taxon>Actinomycetota</taxon>
        <taxon>Actinomycetes</taxon>
        <taxon>Micromonosporales</taxon>
        <taxon>Micromonosporaceae</taxon>
        <taxon>Allocatelliglobosispora</taxon>
    </lineage>
</organism>
<gene>
    <name evidence="1" type="ORF">F4553_002359</name>
</gene>
<accession>A0A841BQ80</accession>
<evidence type="ECO:0000313" key="2">
    <source>
        <dbReference type="Proteomes" id="UP000587527"/>
    </source>
</evidence>
<comment type="caution">
    <text evidence="1">The sequence shown here is derived from an EMBL/GenBank/DDBJ whole genome shotgun (WGS) entry which is preliminary data.</text>
</comment>
<dbReference type="Proteomes" id="UP000587527">
    <property type="component" value="Unassembled WGS sequence"/>
</dbReference>
<dbReference type="AlphaFoldDB" id="A0A841BQ80"/>
<reference evidence="1 2" key="1">
    <citation type="submission" date="2020-08" db="EMBL/GenBank/DDBJ databases">
        <title>Sequencing the genomes of 1000 actinobacteria strains.</title>
        <authorList>
            <person name="Klenk H.-P."/>
        </authorList>
    </citation>
    <scope>NUCLEOTIDE SEQUENCE [LARGE SCALE GENOMIC DNA]</scope>
    <source>
        <strain evidence="1 2">DSM 45362</strain>
    </source>
</reference>
<proteinExistence type="predicted"/>
<name>A0A841BQ80_9ACTN</name>
<evidence type="ECO:0000313" key="1">
    <source>
        <dbReference type="EMBL" id="MBB5868980.1"/>
    </source>
</evidence>
<keyword evidence="2" id="KW-1185">Reference proteome</keyword>
<protein>
    <submittedName>
        <fullName evidence="1">Uncharacterized protein</fullName>
    </submittedName>
</protein>